<proteinExistence type="predicted"/>
<feature type="domain" description="DUF5983" evidence="1">
    <location>
        <begin position="275"/>
        <end position="362"/>
    </location>
</feature>
<gene>
    <name evidence="2" type="ORF">LCGC14_1370680</name>
</gene>
<reference evidence="2" key="1">
    <citation type="journal article" date="2015" name="Nature">
        <title>Complex archaea that bridge the gap between prokaryotes and eukaryotes.</title>
        <authorList>
            <person name="Spang A."/>
            <person name="Saw J.H."/>
            <person name="Jorgensen S.L."/>
            <person name="Zaremba-Niedzwiedzka K."/>
            <person name="Martijn J."/>
            <person name="Lind A.E."/>
            <person name="van Eijk R."/>
            <person name="Schleper C."/>
            <person name="Guy L."/>
            <person name="Ettema T.J."/>
        </authorList>
    </citation>
    <scope>NUCLEOTIDE SEQUENCE</scope>
</reference>
<organism evidence="2">
    <name type="scientific">marine sediment metagenome</name>
    <dbReference type="NCBI Taxonomy" id="412755"/>
    <lineage>
        <taxon>unclassified sequences</taxon>
        <taxon>metagenomes</taxon>
        <taxon>ecological metagenomes</taxon>
    </lineage>
</organism>
<accession>A0A0F9K5L4</accession>
<name>A0A0F9K5L4_9ZZZZ</name>
<dbReference type="Pfam" id="PF19419">
    <property type="entry name" value="DUF5983"/>
    <property type="match status" value="1"/>
</dbReference>
<evidence type="ECO:0000259" key="1">
    <source>
        <dbReference type="Pfam" id="PF19419"/>
    </source>
</evidence>
<dbReference type="InterPro" id="IPR046025">
    <property type="entry name" value="DUF5983"/>
</dbReference>
<dbReference type="AlphaFoldDB" id="A0A0F9K5L4"/>
<dbReference type="EMBL" id="LAZR01008653">
    <property type="protein sequence ID" value="KKM77379.1"/>
    <property type="molecule type" value="Genomic_DNA"/>
</dbReference>
<comment type="caution">
    <text evidence="2">The sequence shown here is derived from an EMBL/GenBank/DDBJ whole genome shotgun (WGS) entry which is preliminary data.</text>
</comment>
<protein>
    <recommendedName>
        <fullName evidence="1">DUF5983 domain-containing protein</fullName>
    </recommendedName>
</protein>
<evidence type="ECO:0000313" key="2">
    <source>
        <dbReference type="EMBL" id="KKM77379.1"/>
    </source>
</evidence>
<sequence length="362" mass="39982">MKIFLLRRESGSWPGLTQNSLKTNPMGSNVPIGGVLSFFIKDNAMSIYYRNSQQQVAEFVGSRKIWIDVFDPQSEFQDVGGKPYGFDVGMPGEYVTRMEIAVAGINSGGESDVFIAVVFVNEEEVRLGLTSDKASVQAWDAGFNGDVIFCEDSEKQNLIAGVQKLLHIDESKTADSVCADLVNLNRESPFSDDRLQAICSEATQAILTPDPLKGFGLDVVLASLRWFQSCKNGEHDMSEIADIADPDEITSDFIDELCCALNVEREDKLESFASLVISTGHMASSDRDTLSEMATEESSRVSNTYYGYRCRLNQEMYCQDYSGRGLSTAILKVFDFAVANGFGAIEFDCDGDTVPELEVFDW</sequence>